<dbReference type="EMBL" id="MHMJ01000009">
    <property type="protein sequence ID" value="OGZ26027.1"/>
    <property type="molecule type" value="Genomic_DNA"/>
</dbReference>
<keyword evidence="1" id="KW-0812">Transmembrane</keyword>
<comment type="caution">
    <text evidence="2">The sequence shown here is derived from an EMBL/GenBank/DDBJ whole genome shotgun (WGS) entry which is preliminary data.</text>
</comment>
<name>A0A1G2EJU6_9BACT</name>
<keyword evidence="1" id="KW-0472">Membrane</keyword>
<proteinExistence type="predicted"/>
<sequence>MAQRHLISIDAKFKKPSKQIDKKYSSDYDFYIENNKKIIKVEIKASRAINTKIRGGLETKALSFDSGEPYWMNFQQIKLGIANVFIFVGVWVDKIIYWVLTNKEVKQCPIRSHQHRGGIEYQIGITGKNISDFQKFLVEPAELVEIIKSKIK</sequence>
<organism evidence="2 3">
    <name type="scientific">Candidatus Nealsonbacteria bacterium RIFCSPLOWO2_02_39_8</name>
    <dbReference type="NCBI Taxonomy" id="1801674"/>
    <lineage>
        <taxon>Bacteria</taxon>
        <taxon>Candidatus Nealsoniibacteriota</taxon>
    </lineage>
</organism>
<keyword evidence="1" id="KW-1133">Transmembrane helix</keyword>
<evidence type="ECO:0000313" key="3">
    <source>
        <dbReference type="Proteomes" id="UP000176216"/>
    </source>
</evidence>
<accession>A0A1G2EJU6</accession>
<protein>
    <recommendedName>
        <fullName evidence="4">DUF4365 domain-containing protein</fullName>
    </recommendedName>
</protein>
<dbReference type="AlphaFoldDB" id="A0A1G2EJU6"/>
<gene>
    <name evidence="2" type="ORF">A2W71_00755</name>
</gene>
<evidence type="ECO:0000256" key="1">
    <source>
        <dbReference type="SAM" id="Phobius"/>
    </source>
</evidence>
<evidence type="ECO:0000313" key="2">
    <source>
        <dbReference type="EMBL" id="OGZ26027.1"/>
    </source>
</evidence>
<dbReference type="Proteomes" id="UP000176216">
    <property type="component" value="Unassembled WGS sequence"/>
</dbReference>
<reference evidence="2 3" key="1">
    <citation type="journal article" date="2016" name="Nat. Commun.">
        <title>Thousands of microbial genomes shed light on interconnected biogeochemical processes in an aquifer system.</title>
        <authorList>
            <person name="Anantharaman K."/>
            <person name="Brown C.T."/>
            <person name="Hug L.A."/>
            <person name="Sharon I."/>
            <person name="Castelle C.J."/>
            <person name="Probst A.J."/>
            <person name="Thomas B.C."/>
            <person name="Singh A."/>
            <person name="Wilkins M.J."/>
            <person name="Karaoz U."/>
            <person name="Brodie E.L."/>
            <person name="Williams K.H."/>
            <person name="Hubbard S.S."/>
            <person name="Banfield J.F."/>
        </authorList>
    </citation>
    <scope>NUCLEOTIDE SEQUENCE [LARGE SCALE GENOMIC DNA]</scope>
</reference>
<feature type="transmembrane region" description="Helical" evidence="1">
    <location>
        <begin position="79"/>
        <end position="100"/>
    </location>
</feature>
<evidence type="ECO:0008006" key="4">
    <source>
        <dbReference type="Google" id="ProtNLM"/>
    </source>
</evidence>